<keyword evidence="2" id="KW-1185">Reference proteome</keyword>
<organism evidence="1 2">
    <name type="scientific">Kaistia geumhonensis</name>
    <dbReference type="NCBI Taxonomy" id="410839"/>
    <lineage>
        <taxon>Bacteria</taxon>
        <taxon>Pseudomonadati</taxon>
        <taxon>Pseudomonadota</taxon>
        <taxon>Alphaproteobacteria</taxon>
        <taxon>Hyphomicrobiales</taxon>
        <taxon>Kaistiaceae</taxon>
        <taxon>Kaistia</taxon>
    </lineage>
</organism>
<dbReference type="EMBL" id="JAUSWJ010000001">
    <property type="protein sequence ID" value="MDQ0516302.1"/>
    <property type="molecule type" value="Genomic_DNA"/>
</dbReference>
<dbReference type="Proteomes" id="UP001223743">
    <property type="component" value="Unassembled WGS sequence"/>
</dbReference>
<proteinExistence type="predicted"/>
<reference evidence="1 2" key="1">
    <citation type="submission" date="2023-07" db="EMBL/GenBank/DDBJ databases">
        <title>Genomic Encyclopedia of Type Strains, Phase IV (KMG-IV): sequencing the most valuable type-strain genomes for metagenomic binning, comparative biology and taxonomic classification.</title>
        <authorList>
            <person name="Goeker M."/>
        </authorList>
    </citation>
    <scope>NUCLEOTIDE SEQUENCE [LARGE SCALE GENOMIC DNA]</scope>
    <source>
        <strain evidence="1 2">B1-1</strain>
    </source>
</reference>
<dbReference type="RefSeq" id="WP_266279778.1">
    <property type="nucleotide sequence ID" value="NZ_JAPKNF010000001.1"/>
</dbReference>
<sequence length="124" mass="13117">MSAAQPEEATAPAYPPEIEAALDAQGKLAASFYEQILDNWPTFCAAQKIDERVPAQDFVAAVLSHVMIATLASSVVVKEAPNAGFARALVADGARMLVDALKVSGVEWALDYLGQRAEGRGTVQ</sequence>
<name>A0ABU0M5T9_9HYPH</name>
<gene>
    <name evidence="1" type="ORF">QO015_001915</name>
</gene>
<comment type="caution">
    <text evidence="1">The sequence shown here is derived from an EMBL/GenBank/DDBJ whole genome shotgun (WGS) entry which is preliminary data.</text>
</comment>
<evidence type="ECO:0000313" key="2">
    <source>
        <dbReference type="Proteomes" id="UP001223743"/>
    </source>
</evidence>
<accession>A0ABU0M5T9</accession>
<evidence type="ECO:0000313" key="1">
    <source>
        <dbReference type="EMBL" id="MDQ0516302.1"/>
    </source>
</evidence>
<protein>
    <submittedName>
        <fullName evidence="1">Uncharacterized protein</fullName>
    </submittedName>
</protein>